<dbReference type="Proteomes" id="UP000294902">
    <property type="component" value="Unassembled WGS sequence"/>
</dbReference>
<proteinExistence type="predicted"/>
<sequence>MLNSIYEERQRQDDKYHISLSLSREEYSAIYGQDISKSKAQEIVEEYLQWKEDDGRPDNITIFDYPESDIINIELDLHYLGNDHTGYENGTK</sequence>
<protein>
    <submittedName>
        <fullName evidence="1">Uncharacterized protein</fullName>
    </submittedName>
</protein>
<dbReference type="OrthoDB" id="1707731at2"/>
<gene>
    <name evidence="1" type="ORF">EDC18_101138</name>
</gene>
<dbReference type="EMBL" id="SMAL01000001">
    <property type="protein sequence ID" value="TCT16842.1"/>
    <property type="molecule type" value="Genomic_DNA"/>
</dbReference>
<keyword evidence="2" id="KW-1185">Reference proteome</keyword>
<evidence type="ECO:0000313" key="2">
    <source>
        <dbReference type="Proteomes" id="UP000294902"/>
    </source>
</evidence>
<name>A0A4R3MPS0_9FIRM</name>
<dbReference type="RefSeq" id="WP_132249238.1">
    <property type="nucleotide sequence ID" value="NZ_SMAL01000001.1"/>
</dbReference>
<organism evidence="1 2">
    <name type="scientific">Natranaerovirga pectinivora</name>
    <dbReference type="NCBI Taxonomy" id="682400"/>
    <lineage>
        <taxon>Bacteria</taxon>
        <taxon>Bacillati</taxon>
        <taxon>Bacillota</taxon>
        <taxon>Clostridia</taxon>
        <taxon>Lachnospirales</taxon>
        <taxon>Natranaerovirgaceae</taxon>
        <taxon>Natranaerovirga</taxon>
    </lineage>
</organism>
<evidence type="ECO:0000313" key="1">
    <source>
        <dbReference type="EMBL" id="TCT16842.1"/>
    </source>
</evidence>
<comment type="caution">
    <text evidence="1">The sequence shown here is derived from an EMBL/GenBank/DDBJ whole genome shotgun (WGS) entry which is preliminary data.</text>
</comment>
<dbReference type="AlphaFoldDB" id="A0A4R3MPS0"/>
<reference evidence="1 2" key="1">
    <citation type="submission" date="2019-03" db="EMBL/GenBank/DDBJ databases">
        <title>Genomic Encyclopedia of Type Strains, Phase IV (KMG-IV): sequencing the most valuable type-strain genomes for metagenomic binning, comparative biology and taxonomic classification.</title>
        <authorList>
            <person name="Goeker M."/>
        </authorList>
    </citation>
    <scope>NUCLEOTIDE SEQUENCE [LARGE SCALE GENOMIC DNA]</scope>
    <source>
        <strain evidence="1 2">DSM 24629</strain>
    </source>
</reference>
<accession>A0A4R3MPS0</accession>